<dbReference type="EMBL" id="HBUF01657789">
    <property type="protein sequence ID" value="CAG6788100.1"/>
    <property type="molecule type" value="Transcribed_RNA"/>
</dbReference>
<keyword evidence="1" id="KW-0812">Transmembrane</keyword>
<reference evidence="2" key="1">
    <citation type="submission" date="2021-05" db="EMBL/GenBank/DDBJ databases">
        <authorList>
            <person name="Alioto T."/>
            <person name="Alioto T."/>
            <person name="Gomez Garrido J."/>
        </authorList>
    </citation>
    <scope>NUCLEOTIDE SEQUENCE</scope>
</reference>
<protein>
    <submittedName>
        <fullName evidence="2">Uncharacterized protein</fullName>
    </submittedName>
</protein>
<keyword evidence="1" id="KW-0472">Membrane</keyword>
<organism evidence="2">
    <name type="scientific">Cacopsylla melanoneura</name>
    <dbReference type="NCBI Taxonomy" id="428564"/>
    <lineage>
        <taxon>Eukaryota</taxon>
        <taxon>Metazoa</taxon>
        <taxon>Ecdysozoa</taxon>
        <taxon>Arthropoda</taxon>
        <taxon>Hexapoda</taxon>
        <taxon>Insecta</taxon>
        <taxon>Pterygota</taxon>
        <taxon>Neoptera</taxon>
        <taxon>Paraneoptera</taxon>
        <taxon>Hemiptera</taxon>
        <taxon>Sternorrhyncha</taxon>
        <taxon>Psylloidea</taxon>
        <taxon>Psyllidae</taxon>
        <taxon>Psyllinae</taxon>
        <taxon>Cacopsylla</taxon>
    </lineage>
</organism>
<keyword evidence="1" id="KW-1133">Transmembrane helix</keyword>
<feature type="transmembrane region" description="Helical" evidence="1">
    <location>
        <begin position="66"/>
        <end position="91"/>
    </location>
</feature>
<dbReference type="AlphaFoldDB" id="A0A8D9FGZ5"/>
<accession>A0A8D9FGZ5</accession>
<name>A0A8D9FGZ5_9HEMI</name>
<evidence type="ECO:0000256" key="1">
    <source>
        <dbReference type="SAM" id="Phobius"/>
    </source>
</evidence>
<feature type="transmembrane region" description="Helical" evidence="1">
    <location>
        <begin position="6"/>
        <end position="22"/>
    </location>
</feature>
<evidence type="ECO:0000313" key="2">
    <source>
        <dbReference type="EMBL" id="CAG6788100.1"/>
    </source>
</evidence>
<sequence>MHTKYISYVYLGLFHLHTLFHVKNKKKKIEKFHTQKNPQEVLYFLRRREDYTLYYWGGGRGHIRRIFILFCLVGTYIVYLVNHSVFLIQIVQVLCSVIS</sequence>
<proteinExistence type="predicted"/>